<dbReference type="PANTHER" id="PTHR24567:SF74">
    <property type="entry name" value="HTH-TYPE TRANSCRIPTIONAL REGULATOR ARCR"/>
    <property type="match status" value="1"/>
</dbReference>
<dbReference type="Proteomes" id="UP000228921">
    <property type="component" value="Unassembled WGS sequence"/>
</dbReference>
<protein>
    <submittedName>
        <fullName evidence="2">Cyclic nucleotide-binding protein</fullName>
    </submittedName>
</protein>
<dbReference type="Gene3D" id="2.60.120.10">
    <property type="entry name" value="Jelly Rolls"/>
    <property type="match status" value="1"/>
</dbReference>
<evidence type="ECO:0000259" key="1">
    <source>
        <dbReference type="PROSITE" id="PS50042"/>
    </source>
</evidence>
<dbReference type="InterPro" id="IPR050397">
    <property type="entry name" value="Env_Response_Regulators"/>
</dbReference>
<dbReference type="EMBL" id="PGTK01000004">
    <property type="protein sequence ID" value="PJF31134.1"/>
    <property type="molecule type" value="Genomic_DNA"/>
</dbReference>
<dbReference type="CDD" id="cd00038">
    <property type="entry name" value="CAP_ED"/>
    <property type="match status" value="1"/>
</dbReference>
<proteinExistence type="predicted"/>
<reference evidence="2 3" key="1">
    <citation type="submission" date="2017-11" db="EMBL/GenBank/DDBJ databases">
        <title>Evolution of Phototrophy in the Chloroflexi Phylum Driven by Horizontal Gene Transfer.</title>
        <authorList>
            <person name="Ward L.M."/>
            <person name="Hemp J."/>
            <person name="Shih P.M."/>
            <person name="Mcglynn S.E."/>
            <person name="Fischer W."/>
        </authorList>
    </citation>
    <scope>NUCLEOTIDE SEQUENCE [LARGE SCALE GENOMIC DNA]</scope>
    <source>
        <strain evidence="2">CP2_2F</strain>
    </source>
</reference>
<name>A0A2M8P0R0_9CHLR</name>
<dbReference type="InterPro" id="IPR018490">
    <property type="entry name" value="cNMP-bd_dom_sf"/>
</dbReference>
<evidence type="ECO:0000313" key="3">
    <source>
        <dbReference type="Proteomes" id="UP000228921"/>
    </source>
</evidence>
<dbReference type="SMART" id="SM00100">
    <property type="entry name" value="cNMP"/>
    <property type="match status" value="1"/>
</dbReference>
<organism evidence="2 3">
    <name type="scientific">Candidatus Thermofonsia Clade 1 bacterium</name>
    <dbReference type="NCBI Taxonomy" id="2364210"/>
    <lineage>
        <taxon>Bacteria</taxon>
        <taxon>Bacillati</taxon>
        <taxon>Chloroflexota</taxon>
        <taxon>Candidatus Thermofontia</taxon>
        <taxon>Candidatus Thermofonsia Clade 1</taxon>
    </lineage>
</organism>
<gene>
    <name evidence="2" type="ORF">CUN51_04495</name>
</gene>
<dbReference type="InterPro" id="IPR014710">
    <property type="entry name" value="RmlC-like_jellyroll"/>
</dbReference>
<dbReference type="Pfam" id="PF00027">
    <property type="entry name" value="cNMP_binding"/>
    <property type="match status" value="1"/>
</dbReference>
<dbReference type="InterPro" id="IPR000595">
    <property type="entry name" value="cNMP-bd_dom"/>
</dbReference>
<evidence type="ECO:0000313" key="2">
    <source>
        <dbReference type="EMBL" id="PJF31134.1"/>
    </source>
</evidence>
<feature type="domain" description="Cyclic nucleotide-binding" evidence="1">
    <location>
        <begin position="13"/>
        <end position="91"/>
    </location>
</feature>
<accession>A0A2M8P0R0</accession>
<dbReference type="GO" id="GO:0003700">
    <property type="term" value="F:DNA-binding transcription factor activity"/>
    <property type="evidence" value="ECO:0007669"/>
    <property type="project" value="TreeGrafter"/>
</dbReference>
<dbReference type="PANTHER" id="PTHR24567">
    <property type="entry name" value="CRP FAMILY TRANSCRIPTIONAL REGULATORY PROTEIN"/>
    <property type="match status" value="1"/>
</dbReference>
<comment type="caution">
    <text evidence="2">The sequence shown here is derived from an EMBL/GenBank/DDBJ whole genome shotgun (WGS) entry which is preliminary data.</text>
</comment>
<dbReference type="SUPFAM" id="SSF51206">
    <property type="entry name" value="cAMP-binding domain-like"/>
    <property type="match status" value="1"/>
</dbReference>
<dbReference type="PRINTS" id="PR00103">
    <property type="entry name" value="CAMPKINASE"/>
</dbReference>
<dbReference type="AlphaFoldDB" id="A0A2M8P0R0"/>
<sequence>MTVTTNLFRHVDETQDFKAGQTIFAEGEYGDVMYVVVDGEVNLIDHSGNISEVVLPGGMFGEMALIDSKPRSLTAVARTDCKLAPVDRKRFGFMVTETPYFALHVMQVMAERLRRRGG</sequence>
<dbReference type="PROSITE" id="PS50042">
    <property type="entry name" value="CNMP_BINDING_3"/>
    <property type="match status" value="1"/>
</dbReference>
<dbReference type="GO" id="GO:0005829">
    <property type="term" value="C:cytosol"/>
    <property type="evidence" value="ECO:0007669"/>
    <property type="project" value="TreeGrafter"/>
</dbReference>